<reference evidence="1 2" key="1">
    <citation type="journal article" date="2018" name="J. Allergy Clin. Immunol.">
        <title>High-quality assembly of Dermatophagoides pteronyssinus genome and transcriptome reveals a wide range of novel allergens.</title>
        <authorList>
            <person name="Liu X.Y."/>
            <person name="Yang K.Y."/>
            <person name="Wang M.Q."/>
            <person name="Kwok J.S."/>
            <person name="Zeng X."/>
            <person name="Yang Z."/>
            <person name="Xiao X.J."/>
            <person name="Lau C.P."/>
            <person name="Li Y."/>
            <person name="Huang Z.M."/>
            <person name="Ba J.G."/>
            <person name="Yim A.K."/>
            <person name="Ouyang C.Y."/>
            <person name="Ngai S.M."/>
            <person name="Chan T.F."/>
            <person name="Leung E.L."/>
            <person name="Liu L."/>
            <person name="Liu Z.G."/>
            <person name="Tsui S.K."/>
        </authorList>
    </citation>
    <scope>NUCLEOTIDE SEQUENCE [LARGE SCALE GENOMIC DNA]</scope>
    <source>
        <strain evidence="1">Derp</strain>
    </source>
</reference>
<comment type="caution">
    <text evidence="1">The sequence shown here is derived from an EMBL/GenBank/DDBJ whole genome shotgun (WGS) entry which is preliminary data.</text>
</comment>
<dbReference type="EMBL" id="NJHN03000129">
    <property type="protein sequence ID" value="KAH9412686.1"/>
    <property type="molecule type" value="Genomic_DNA"/>
</dbReference>
<accession>A0ABQ8IQS6</accession>
<proteinExistence type="predicted"/>
<gene>
    <name evidence="1" type="ORF">DERP_006651</name>
</gene>
<sequence>MFQYYKYWIKYKRLVQLEMFHKEMQIQKMFHSITLVDATAKKINVFDMNISCTNVPLTSVNDIVEMAKNTNAGNA</sequence>
<organism evidence="1 2">
    <name type="scientific">Dermatophagoides pteronyssinus</name>
    <name type="common">European house dust mite</name>
    <dbReference type="NCBI Taxonomy" id="6956"/>
    <lineage>
        <taxon>Eukaryota</taxon>
        <taxon>Metazoa</taxon>
        <taxon>Ecdysozoa</taxon>
        <taxon>Arthropoda</taxon>
        <taxon>Chelicerata</taxon>
        <taxon>Arachnida</taxon>
        <taxon>Acari</taxon>
        <taxon>Acariformes</taxon>
        <taxon>Sarcoptiformes</taxon>
        <taxon>Astigmata</taxon>
        <taxon>Psoroptidia</taxon>
        <taxon>Analgoidea</taxon>
        <taxon>Pyroglyphidae</taxon>
        <taxon>Dermatophagoidinae</taxon>
        <taxon>Dermatophagoides</taxon>
    </lineage>
</organism>
<reference evidence="1 2" key="2">
    <citation type="journal article" date="2022" name="Mol. Biol. Evol.">
        <title>Comparative Genomics Reveals Insights into the Divergent Evolution of Astigmatic Mites and Household Pest Adaptations.</title>
        <authorList>
            <person name="Xiong Q."/>
            <person name="Wan A.T."/>
            <person name="Liu X."/>
            <person name="Fung C.S."/>
            <person name="Xiao X."/>
            <person name="Malainual N."/>
            <person name="Hou J."/>
            <person name="Wang L."/>
            <person name="Wang M."/>
            <person name="Yang K.Y."/>
            <person name="Cui Y."/>
            <person name="Leung E.L."/>
            <person name="Nong W."/>
            <person name="Shin S.K."/>
            <person name="Au S.W."/>
            <person name="Jeong K.Y."/>
            <person name="Chew F.T."/>
            <person name="Hui J.H."/>
            <person name="Leung T.F."/>
            <person name="Tungtrongchitr A."/>
            <person name="Zhong N."/>
            <person name="Liu Z."/>
            <person name="Tsui S.K."/>
        </authorList>
    </citation>
    <scope>NUCLEOTIDE SEQUENCE [LARGE SCALE GENOMIC DNA]</scope>
    <source>
        <strain evidence="1">Derp</strain>
    </source>
</reference>
<protein>
    <submittedName>
        <fullName evidence="1">Uncharacterized protein</fullName>
    </submittedName>
</protein>
<evidence type="ECO:0000313" key="1">
    <source>
        <dbReference type="EMBL" id="KAH9412686.1"/>
    </source>
</evidence>
<dbReference type="Proteomes" id="UP000887458">
    <property type="component" value="Unassembled WGS sequence"/>
</dbReference>
<evidence type="ECO:0000313" key="2">
    <source>
        <dbReference type="Proteomes" id="UP000887458"/>
    </source>
</evidence>
<keyword evidence="2" id="KW-1185">Reference proteome</keyword>
<name>A0ABQ8IQS6_DERPT</name>